<dbReference type="InterPro" id="IPR049401">
    <property type="entry name" value="DZF_dom_N"/>
</dbReference>
<accession>A0A5S6QN65</accession>
<proteinExistence type="predicted"/>
<organism evidence="9 10">
    <name type="scientific">Trichuris muris</name>
    <name type="common">Mouse whipworm</name>
    <dbReference type="NCBI Taxonomy" id="70415"/>
    <lineage>
        <taxon>Eukaryota</taxon>
        <taxon>Metazoa</taxon>
        <taxon>Ecdysozoa</taxon>
        <taxon>Nematoda</taxon>
        <taxon>Enoplea</taxon>
        <taxon>Dorylaimia</taxon>
        <taxon>Trichinellida</taxon>
        <taxon>Trichuridae</taxon>
        <taxon>Trichuris</taxon>
    </lineage>
</organism>
<keyword evidence="2" id="KW-0805">Transcription regulation</keyword>
<sequence length="466" mass="52235">MMYPGMMASSQGRKRKYLPRAPFGFWHATRYKSPRGCLLRPPFPLIRPMRPVNNRTGKRSAFTKTKKYKFRDVTVNHLKERQECPFDLLLTQDLLKRNFELVPERFSVGGLSYLVELVIRVVESYMLDPEPVEGEPVVATVKSVGSFEKRTLIAGKNVADVAVVFQGLPSAETINSFGKRIASQIMDFDSFFDVTCQMSDRGFNIVGHMATVRIIVCTIPANYCVAPPECHMEMKTLFSNSMAIGHARWFQQFAHHPAIRIIVRVMKDIKSRCKGFSSLNPWMIEVLAHYCVTTVPHSSPPISAGLAFLRFLMLLSSNALSPASIGFLDPCDSTTRIHGKLSLEEMNSIRQTAQFLLNLMAIGGHRLVLGLDKCSYDVTERGISLNGFSLERVAQLIDENNRAHFERYLYMLRNKKLPLDNDVNGQTACQSTVEKAEEACGSLPAEAAASSVPAEQMDVQDNAEKV</sequence>
<keyword evidence="6" id="KW-0539">Nucleus</keyword>
<dbReference type="GO" id="GO:0071013">
    <property type="term" value="C:catalytic step 2 spliceosome"/>
    <property type="evidence" value="ECO:0007669"/>
    <property type="project" value="TreeGrafter"/>
</dbReference>
<evidence type="ECO:0000256" key="7">
    <source>
        <dbReference type="SAM" id="MobiDB-lite"/>
    </source>
</evidence>
<dbReference type="AlphaFoldDB" id="A0A5S6QN65"/>
<dbReference type="InterPro" id="IPR049402">
    <property type="entry name" value="DZF_dom_C"/>
</dbReference>
<dbReference type="Gene3D" id="1.10.1410.40">
    <property type="match status" value="1"/>
</dbReference>
<dbReference type="STRING" id="70415.A0A5S6QN65"/>
<keyword evidence="5" id="KW-0804">Transcription</keyword>
<dbReference type="GO" id="GO:0045893">
    <property type="term" value="P:positive regulation of DNA-templated transcription"/>
    <property type="evidence" value="ECO:0007669"/>
    <property type="project" value="TreeGrafter"/>
</dbReference>
<dbReference type="PANTHER" id="PTHR46447">
    <property type="entry name" value="INTERLEUKIN ENHANCER-BINDING FACTOR"/>
    <property type="match status" value="1"/>
</dbReference>
<dbReference type="PROSITE" id="PS50152">
    <property type="entry name" value="25A_SYNTH_3"/>
    <property type="match status" value="1"/>
</dbReference>
<dbReference type="InterPro" id="IPR006561">
    <property type="entry name" value="DZF_dom"/>
</dbReference>
<dbReference type="Pfam" id="PF20965">
    <property type="entry name" value="DZF_C"/>
    <property type="match status" value="1"/>
</dbReference>
<evidence type="ECO:0000256" key="2">
    <source>
        <dbReference type="ARBA" id="ARBA00023015"/>
    </source>
</evidence>
<evidence type="ECO:0000256" key="1">
    <source>
        <dbReference type="ARBA" id="ARBA00004123"/>
    </source>
</evidence>
<dbReference type="WBParaSite" id="TMUE_2000008307.3">
    <property type="protein sequence ID" value="TMUE_2000008307.3"/>
    <property type="gene ID" value="WBGene00294181"/>
</dbReference>
<dbReference type="InterPro" id="IPR043519">
    <property type="entry name" value="NT_sf"/>
</dbReference>
<keyword evidence="3" id="KW-0238">DNA-binding</keyword>
<evidence type="ECO:0000256" key="6">
    <source>
        <dbReference type="ARBA" id="ARBA00023242"/>
    </source>
</evidence>
<protein>
    <submittedName>
        <fullName evidence="10">DZF domain-containing protein</fullName>
    </submittedName>
</protein>
<dbReference type="InterPro" id="IPR052134">
    <property type="entry name" value="ILF2"/>
</dbReference>
<dbReference type="Gene3D" id="3.30.460.10">
    <property type="entry name" value="Beta Polymerase, domain 2"/>
    <property type="match status" value="1"/>
</dbReference>
<feature type="domain" description="DZF" evidence="8">
    <location>
        <begin position="59"/>
        <end position="423"/>
    </location>
</feature>
<evidence type="ECO:0000259" key="8">
    <source>
        <dbReference type="PROSITE" id="PS51703"/>
    </source>
</evidence>
<dbReference type="WBParaSite" id="TMUE_2000008307.2">
    <property type="protein sequence ID" value="TMUE_2000008307.2"/>
    <property type="gene ID" value="WBGene00294181"/>
</dbReference>
<reference evidence="9" key="2">
    <citation type="submission" date="2014-03" db="EMBL/GenBank/DDBJ databases">
        <title>The whipworm genome and dual-species transcriptomics of an intimate host-pathogen interaction.</title>
        <authorList>
            <person name="Foth B.J."/>
            <person name="Tsai I.J."/>
            <person name="Reid A.J."/>
            <person name="Bancroft A.J."/>
            <person name="Nichol S."/>
            <person name="Tracey A."/>
            <person name="Holroyd N."/>
            <person name="Cotton J.A."/>
            <person name="Stanley E.J."/>
            <person name="Zarowiecki M."/>
            <person name="Liu J.Z."/>
            <person name="Huckvale T."/>
            <person name="Cooper P.J."/>
            <person name="Grencis R.K."/>
            <person name="Berriman M."/>
        </authorList>
    </citation>
    <scope>NUCLEOTIDE SEQUENCE [LARGE SCALE GENOMIC DNA]</scope>
    <source>
        <strain evidence="9">Edinburgh</strain>
    </source>
</reference>
<reference evidence="9" key="1">
    <citation type="submission" date="2013-11" db="EMBL/GenBank/DDBJ databases">
        <authorList>
            <person name="Aslett M."/>
        </authorList>
    </citation>
    <scope>NUCLEOTIDE SEQUENCE [LARGE SCALE GENOMIC DNA]</scope>
    <source>
        <strain evidence="9">Edinburgh</strain>
    </source>
</reference>
<comment type="subcellular location">
    <subcellularLocation>
        <location evidence="1">Nucleus</location>
    </subcellularLocation>
</comment>
<dbReference type="SMART" id="SM00572">
    <property type="entry name" value="DZF"/>
    <property type="match status" value="1"/>
</dbReference>
<dbReference type="PROSITE" id="PS51703">
    <property type="entry name" value="DZF"/>
    <property type="match status" value="1"/>
</dbReference>
<dbReference type="Pfam" id="PF07528">
    <property type="entry name" value="DZF_N"/>
    <property type="match status" value="1"/>
</dbReference>
<evidence type="ECO:0000256" key="5">
    <source>
        <dbReference type="ARBA" id="ARBA00023163"/>
    </source>
</evidence>
<dbReference type="Proteomes" id="UP000046395">
    <property type="component" value="Unassembled WGS sequence"/>
</dbReference>
<evidence type="ECO:0000256" key="3">
    <source>
        <dbReference type="ARBA" id="ARBA00023125"/>
    </source>
</evidence>
<keyword evidence="4" id="KW-0010">Activator</keyword>
<dbReference type="GO" id="GO:0003677">
    <property type="term" value="F:DNA binding"/>
    <property type="evidence" value="ECO:0007669"/>
    <property type="project" value="UniProtKB-KW"/>
</dbReference>
<reference evidence="10" key="3">
    <citation type="submission" date="2019-12" db="UniProtKB">
        <authorList>
            <consortium name="WormBaseParasite"/>
        </authorList>
    </citation>
    <scope>IDENTIFICATION</scope>
</reference>
<dbReference type="GO" id="GO:0003725">
    <property type="term" value="F:double-stranded RNA binding"/>
    <property type="evidence" value="ECO:0007669"/>
    <property type="project" value="TreeGrafter"/>
</dbReference>
<evidence type="ECO:0000256" key="4">
    <source>
        <dbReference type="ARBA" id="ARBA00023159"/>
    </source>
</evidence>
<feature type="region of interest" description="Disordered" evidence="7">
    <location>
        <begin position="447"/>
        <end position="466"/>
    </location>
</feature>
<keyword evidence="9" id="KW-1185">Reference proteome</keyword>
<name>A0A5S6QN65_TRIMR</name>
<evidence type="ECO:0000313" key="9">
    <source>
        <dbReference type="Proteomes" id="UP000046395"/>
    </source>
</evidence>
<dbReference type="PANTHER" id="PTHR46447:SF1">
    <property type="entry name" value="INTERLEUKIN ENHANCER-BINDING FACTOR 2"/>
    <property type="match status" value="1"/>
</dbReference>
<dbReference type="WBParaSite" id="TMUE_2000008307.1">
    <property type="protein sequence ID" value="TMUE_2000008307.1"/>
    <property type="gene ID" value="WBGene00294181"/>
</dbReference>
<evidence type="ECO:0000313" key="10">
    <source>
        <dbReference type="WBParaSite" id="TMUE_2000008307.1"/>
    </source>
</evidence>